<dbReference type="AlphaFoldDB" id="A0A9D4X4G2"/>
<dbReference type="GO" id="GO:0000724">
    <property type="term" value="P:double-strand break repair via homologous recombination"/>
    <property type="evidence" value="ECO:0007669"/>
    <property type="project" value="EnsemblPlants"/>
</dbReference>
<dbReference type="PANTHER" id="PTHR45884:SF2">
    <property type="entry name" value="N-ACETYLTRANSFERASE ECO"/>
    <property type="match status" value="1"/>
</dbReference>
<dbReference type="GO" id="GO:0048364">
    <property type="term" value="P:root development"/>
    <property type="evidence" value="ECO:0007669"/>
    <property type="project" value="EnsemblPlants"/>
</dbReference>
<evidence type="ECO:0000256" key="4">
    <source>
        <dbReference type="ARBA" id="ARBA00022723"/>
    </source>
</evidence>
<evidence type="ECO:0000256" key="2">
    <source>
        <dbReference type="ARBA" id="ARBA00005816"/>
    </source>
</evidence>
<reference evidence="13 14" key="1">
    <citation type="journal article" date="2022" name="Nat. Genet.">
        <title>Improved pea reference genome and pan-genome highlight genomic features and evolutionary characteristics.</title>
        <authorList>
            <person name="Yang T."/>
            <person name="Liu R."/>
            <person name="Luo Y."/>
            <person name="Hu S."/>
            <person name="Wang D."/>
            <person name="Wang C."/>
            <person name="Pandey M.K."/>
            <person name="Ge S."/>
            <person name="Xu Q."/>
            <person name="Li N."/>
            <person name="Li G."/>
            <person name="Huang Y."/>
            <person name="Saxena R.K."/>
            <person name="Ji Y."/>
            <person name="Li M."/>
            <person name="Yan X."/>
            <person name="He Y."/>
            <person name="Liu Y."/>
            <person name="Wang X."/>
            <person name="Xiang C."/>
            <person name="Varshney R.K."/>
            <person name="Ding H."/>
            <person name="Gao S."/>
            <person name="Zong X."/>
        </authorList>
    </citation>
    <scope>NUCLEOTIDE SEQUENCE [LARGE SCALE GENOMIC DNA]</scope>
    <source>
        <strain evidence="13 14">cv. Zhongwan 6</strain>
    </source>
</reference>
<proteinExistence type="inferred from homology"/>
<dbReference type="GO" id="GO:0080186">
    <property type="term" value="P:developmental vegetative growth"/>
    <property type="evidence" value="ECO:0007669"/>
    <property type="project" value="EnsemblPlants"/>
</dbReference>
<dbReference type="GO" id="GO:0000070">
    <property type="term" value="P:mitotic sister chromatid segregation"/>
    <property type="evidence" value="ECO:0007669"/>
    <property type="project" value="EnsemblPlants"/>
</dbReference>
<feature type="domain" description="N-acetyltransferase ESCO zinc-finger" evidence="11">
    <location>
        <begin position="81"/>
        <end position="120"/>
    </location>
</feature>
<dbReference type="Gramene" id="Psat5g299360.1">
    <property type="protein sequence ID" value="Psat5g299360.1.cds"/>
    <property type="gene ID" value="Psat5g299360"/>
</dbReference>
<dbReference type="Pfam" id="PF13878">
    <property type="entry name" value="zf-C2H2_3"/>
    <property type="match status" value="1"/>
</dbReference>
<dbReference type="GO" id="GO:0048653">
    <property type="term" value="P:anther development"/>
    <property type="evidence" value="ECO:0007669"/>
    <property type="project" value="EnsemblPlants"/>
</dbReference>
<evidence type="ECO:0000313" key="13">
    <source>
        <dbReference type="EMBL" id="KAI5414026.1"/>
    </source>
</evidence>
<evidence type="ECO:0000259" key="11">
    <source>
        <dbReference type="Pfam" id="PF13878"/>
    </source>
</evidence>
<organism evidence="13 14">
    <name type="scientific">Pisum sativum</name>
    <name type="common">Garden pea</name>
    <name type="synonym">Lathyrus oleraceus</name>
    <dbReference type="NCBI Taxonomy" id="3888"/>
    <lineage>
        <taxon>Eukaryota</taxon>
        <taxon>Viridiplantae</taxon>
        <taxon>Streptophyta</taxon>
        <taxon>Embryophyta</taxon>
        <taxon>Tracheophyta</taxon>
        <taxon>Spermatophyta</taxon>
        <taxon>Magnoliopsida</taxon>
        <taxon>eudicotyledons</taxon>
        <taxon>Gunneridae</taxon>
        <taxon>Pentapetalae</taxon>
        <taxon>rosids</taxon>
        <taxon>fabids</taxon>
        <taxon>Fabales</taxon>
        <taxon>Fabaceae</taxon>
        <taxon>Papilionoideae</taxon>
        <taxon>50 kb inversion clade</taxon>
        <taxon>NPAAA clade</taxon>
        <taxon>Hologalegina</taxon>
        <taxon>IRL clade</taxon>
        <taxon>Fabeae</taxon>
        <taxon>Lathyrus</taxon>
    </lineage>
</organism>
<feature type="region of interest" description="Disordered" evidence="10">
    <location>
        <begin position="1"/>
        <end position="27"/>
    </location>
</feature>
<keyword evidence="7" id="KW-0539">Nucleus</keyword>
<keyword evidence="3" id="KW-0808">Transferase</keyword>
<dbReference type="GO" id="GO:0000785">
    <property type="term" value="C:chromatin"/>
    <property type="evidence" value="ECO:0007669"/>
    <property type="project" value="TreeGrafter"/>
</dbReference>
<dbReference type="GO" id="GO:0034089">
    <property type="term" value="P:establishment of meiotic sister chromatid cohesion"/>
    <property type="evidence" value="ECO:0007669"/>
    <property type="project" value="EnsemblPlants"/>
</dbReference>
<keyword evidence="9" id="KW-0012">Acyltransferase</keyword>
<keyword evidence="6" id="KW-0862">Zinc</keyword>
<sequence length="336" mass="37532">MQSKLNKFFKSSSDSTPPPPAAAVAADDGDHDLANWNWENNQHHIINTYTRTRRNPNPITSPPTLIEKPIVVKNKKRSYAQFHLELGQSDFLLRACSTCGIEFTPGDVEDEKLHAQFHKRYTQGIQFRGWNNERVVSSDKSGRVILVLDNDPSSHRNKVQEVVKMMEIEIGSGWTAHQHCKVYLFVSLQRIVGCVFAEPIKEAFRVASCSDDGHSASARKREKKLRPTTLQFGNIVFQREVGKRVVNVSDSEAMDSRAISCESQPVAAACGIRAIWVTPSNRRKHIASQLLDTVRKSFCVDELERAQLAFSLPTSVGKALASSYSGTGSFLVYKAV</sequence>
<feature type="domain" description="N-acetyltransferase ESCO acetyl-transferase" evidence="12">
    <location>
        <begin position="267"/>
        <end position="333"/>
    </location>
</feature>
<name>A0A9D4X4G2_PEA</name>
<gene>
    <name evidence="13" type="ORF">KIW84_058244</name>
</gene>
<dbReference type="InterPro" id="IPR028009">
    <property type="entry name" value="ESCO_Acetyltransf_dom"/>
</dbReference>
<protein>
    <submittedName>
        <fullName evidence="13">Uncharacterized protein</fullName>
    </submittedName>
</protein>
<dbReference type="GO" id="GO:0008270">
    <property type="term" value="F:zinc ion binding"/>
    <property type="evidence" value="ECO:0007669"/>
    <property type="project" value="UniProtKB-KW"/>
</dbReference>
<accession>A0A9D4X4G2</accession>
<dbReference type="GO" id="GO:0061733">
    <property type="term" value="F:protein-lysine-acetyltransferase activity"/>
    <property type="evidence" value="ECO:0007669"/>
    <property type="project" value="TreeGrafter"/>
</dbReference>
<evidence type="ECO:0000256" key="8">
    <source>
        <dbReference type="ARBA" id="ARBA00023306"/>
    </source>
</evidence>
<evidence type="ECO:0000313" key="14">
    <source>
        <dbReference type="Proteomes" id="UP001058974"/>
    </source>
</evidence>
<dbReference type="EMBL" id="JAMSHJ010000005">
    <property type="protein sequence ID" value="KAI5414026.1"/>
    <property type="molecule type" value="Genomic_DNA"/>
</dbReference>
<dbReference type="Proteomes" id="UP001058974">
    <property type="component" value="Chromosome 5"/>
</dbReference>
<keyword evidence="4" id="KW-0479">Metal-binding</keyword>
<dbReference type="Gramene" id="PSAT_LOCUS19208_t1">
    <property type="protein sequence ID" value="CAL5199854.1"/>
    <property type="gene ID" value="PSAT_LOCUS19208"/>
</dbReference>
<evidence type="ECO:0000256" key="1">
    <source>
        <dbReference type="ARBA" id="ARBA00004123"/>
    </source>
</evidence>
<comment type="subcellular location">
    <subcellularLocation>
        <location evidence="1">Nucleus</location>
    </subcellularLocation>
</comment>
<dbReference type="GO" id="GO:0060772">
    <property type="term" value="P:leaf phyllotactic patterning"/>
    <property type="evidence" value="ECO:0007669"/>
    <property type="project" value="EnsemblPlants"/>
</dbReference>
<dbReference type="GO" id="GO:0009553">
    <property type="term" value="P:embryo sac development"/>
    <property type="evidence" value="ECO:0007669"/>
    <property type="project" value="EnsemblPlants"/>
</dbReference>
<dbReference type="PANTHER" id="PTHR45884">
    <property type="entry name" value="N-ACETYLTRANSFERASE ECO"/>
    <property type="match status" value="1"/>
</dbReference>
<comment type="similarity">
    <text evidence="2">Belongs to the acetyltransferase family. ECO subfamily.</text>
</comment>
<evidence type="ECO:0000256" key="9">
    <source>
        <dbReference type="ARBA" id="ARBA00023315"/>
    </source>
</evidence>
<dbReference type="GO" id="GO:0009793">
    <property type="term" value="P:embryo development ending in seed dormancy"/>
    <property type="evidence" value="ECO:0007669"/>
    <property type="project" value="EnsemblPlants"/>
</dbReference>
<dbReference type="GO" id="GO:0007064">
    <property type="term" value="P:mitotic sister chromatid cohesion"/>
    <property type="evidence" value="ECO:0007669"/>
    <property type="project" value="EnsemblPlants"/>
</dbReference>
<dbReference type="Pfam" id="PF13880">
    <property type="entry name" value="Acetyltransf_13"/>
    <property type="match status" value="1"/>
</dbReference>
<evidence type="ECO:0000256" key="6">
    <source>
        <dbReference type="ARBA" id="ARBA00022833"/>
    </source>
</evidence>
<dbReference type="GO" id="GO:0005634">
    <property type="term" value="C:nucleus"/>
    <property type="evidence" value="ECO:0007669"/>
    <property type="project" value="UniProtKB-SubCell"/>
</dbReference>
<evidence type="ECO:0000256" key="10">
    <source>
        <dbReference type="SAM" id="MobiDB-lite"/>
    </source>
</evidence>
<dbReference type="InterPro" id="IPR028005">
    <property type="entry name" value="AcTrfase_ESCO_Znf_dom"/>
</dbReference>
<evidence type="ECO:0000259" key="12">
    <source>
        <dbReference type="Pfam" id="PF13880"/>
    </source>
</evidence>
<evidence type="ECO:0000256" key="3">
    <source>
        <dbReference type="ARBA" id="ARBA00022679"/>
    </source>
</evidence>
<keyword evidence="5" id="KW-0863">Zinc-finger</keyword>
<evidence type="ECO:0000256" key="5">
    <source>
        <dbReference type="ARBA" id="ARBA00022771"/>
    </source>
</evidence>
<dbReference type="GO" id="GO:0045132">
    <property type="term" value="P:meiotic chromosome segregation"/>
    <property type="evidence" value="ECO:0007669"/>
    <property type="project" value="EnsemblPlants"/>
</dbReference>
<dbReference type="OrthoDB" id="428854at2759"/>
<keyword evidence="8" id="KW-0131">Cell cycle</keyword>
<keyword evidence="14" id="KW-1185">Reference proteome</keyword>
<comment type="caution">
    <text evidence="13">The sequence shown here is derived from an EMBL/GenBank/DDBJ whole genome shotgun (WGS) entry which is preliminary data.</text>
</comment>
<dbReference type="Gramene" id="Psat05G0824400-T1">
    <property type="protein sequence ID" value="KAI5414026.1"/>
    <property type="gene ID" value="KIW84_058244"/>
</dbReference>
<evidence type="ECO:0000256" key="7">
    <source>
        <dbReference type="ARBA" id="ARBA00023242"/>
    </source>
</evidence>